<evidence type="ECO:0000313" key="4">
    <source>
        <dbReference type="EMBL" id="SIT23488.1"/>
    </source>
</evidence>
<dbReference type="InterPro" id="IPR029063">
    <property type="entry name" value="SAM-dependent_MTases_sf"/>
</dbReference>
<dbReference type="OrthoDB" id="5489421at2"/>
<sequence>MSFPPEDRTQDLFLGGRLRLSQPRYGYRAATDPVLLAAACPARSGQSVLELGCGVGVASFCLGARVPGLRLHGLEVQSAYAELARDNAQATGIGLAVHEGDLRDMPPALRGSFDHVMANPPYFAPQDGTAARDPGRETALREDTPLSDWVLAARKRLHPGGWLTMIHLAERLPDLLRGMDGFGAVAVLPLAPRTGRMANRVIVRARKGARGPFRLLAPMVLHEGARHDGDHESYAPEARAILRDGAAVAAFG</sequence>
<dbReference type="GO" id="GO:0032259">
    <property type="term" value="P:methylation"/>
    <property type="evidence" value="ECO:0007669"/>
    <property type="project" value="UniProtKB-KW"/>
</dbReference>
<keyword evidence="2" id="KW-0949">S-adenosyl-L-methionine</keyword>
<organism evidence="4 5">
    <name type="scientific">Gemmobacter megaterium</name>
    <dbReference type="NCBI Taxonomy" id="1086013"/>
    <lineage>
        <taxon>Bacteria</taxon>
        <taxon>Pseudomonadati</taxon>
        <taxon>Pseudomonadota</taxon>
        <taxon>Alphaproteobacteria</taxon>
        <taxon>Rhodobacterales</taxon>
        <taxon>Paracoccaceae</taxon>
        <taxon>Gemmobacter</taxon>
    </lineage>
</organism>
<dbReference type="PANTHER" id="PTHR47739:SF1">
    <property type="entry name" value="TRNA1(VAL) (ADENINE(37)-N6)-METHYLTRANSFERASE"/>
    <property type="match status" value="1"/>
</dbReference>
<dbReference type="CDD" id="cd02440">
    <property type="entry name" value="AdoMet_MTases"/>
    <property type="match status" value="1"/>
</dbReference>
<dbReference type="STRING" id="1086013.SAMN05421774_11440"/>
<dbReference type="EMBL" id="FTOT01000014">
    <property type="protein sequence ID" value="SIT23488.1"/>
    <property type="molecule type" value="Genomic_DNA"/>
</dbReference>
<evidence type="ECO:0000256" key="2">
    <source>
        <dbReference type="ARBA" id="ARBA00022691"/>
    </source>
</evidence>
<accession>A0A1N7QKW5</accession>
<evidence type="ECO:0000313" key="5">
    <source>
        <dbReference type="Proteomes" id="UP000186141"/>
    </source>
</evidence>
<dbReference type="InterPro" id="IPR050210">
    <property type="entry name" value="tRNA_Adenine-N(6)_MTase"/>
</dbReference>
<dbReference type="RefSeq" id="WP_076534260.1">
    <property type="nucleotide sequence ID" value="NZ_BMEH01000014.1"/>
</dbReference>
<dbReference type="PANTHER" id="PTHR47739">
    <property type="entry name" value="TRNA1(VAL) (ADENINE(37)-N6)-METHYLTRANSFERASE"/>
    <property type="match status" value="1"/>
</dbReference>
<keyword evidence="1 4" id="KW-0808">Transferase</keyword>
<dbReference type="Gene3D" id="3.40.50.150">
    <property type="entry name" value="Vaccinia Virus protein VP39"/>
    <property type="match status" value="1"/>
</dbReference>
<protein>
    <submittedName>
        <fullName evidence="4">tRNA1(Val) A37 N6-methylase TrmN6</fullName>
    </submittedName>
</protein>
<dbReference type="InterPro" id="IPR007848">
    <property type="entry name" value="Small_mtfrase_dom"/>
</dbReference>
<name>A0A1N7QKW5_9RHOB</name>
<reference evidence="4 5" key="1">
    <citation type="submission" date="2017-01" db="EMBL/GenBank/DDBJ databases">
        <authorList>
            <person name="Mah S.A."/>
            <person name="Swanson W.J."/>
            <person name="Moy G.W."/>
            <person name="Vacquier V.D."/>
        </authorList>
    </citation>
    <scope>NUCLEOTIDE SEQUENCE [LARGE SCALE GENOMIC DNA]</scope>
    <source>
        <strain evidence="4 5">DSM 26375</strain>
    </source>
</reference>
<dbReference type="GO" id="GO:0008168">
    <property type="term" value="F:methyltransferase activity"/>
    <property type="evidence" value="ECO:0007669"/>
    <property type="project" value="UniProtKB-KW"/>
</dbReference>
<gene>
    <name evidence="4" type="ORF">SAMN05421774_11440</name>
</gene>
<dbReference type="Proteomes" id="UP000186141">
    <property type="component" value="Unassembled WGS sequence"/>
</dbReference>
<feature type="domain" description="Methyltransferase small" evidence="3">
    <location>
        <begin position="35"/>
        <end position="127"/>
    </location>
</feature>
<evidence type="ECO:0000256" key="1">
    <source>
        <dbReference type="ARBA" id="ARBA00022603"/>
    </source>
</evidence>
<proteinExistence type="predicted"/>
<dbReference type="AlphaFoldDB" id="A0A1N7QKW5"/>
<evidence type="ECO:0000259" key="3">
    <source>
        <dbReference type="Pfam" id="PF05175"/>
    </source>
</evidence>
<keyword evidence="5" id="KW-1185">Reference proteome</keyword>
<keyword evidence="1 4" id="KW-0489">Methyltransferase</keyword>
<dbReference type="SUPFAM" id="SSF53335">
    <property type="entry name" value="S-adenosyl-L-methionine-dependent methyltransferases"/>
    <property type="match status" value="1"/>
</dbReference>
<dbReference type="Pfam" id="PF05175">
    <property type="entry name" value="MTS"/>
    <property type="match status" value="1"/>
</dbReference>